<dbReference type="Proteomes" id="UP000267019">
    <property type="component" value="Unassembled WGS sequence"/>
</dbReference>
<evidence type="ECO:0000313" key="2">
    <source>
        <dbReference type="Proteomes" id="UP000267019"/>
    </source>
</evidence>
<comment type="caution">
    <text evidence="1">The sequence shown here is derived from an EMBL/GenBank/DDBJ whole genome shotgun (WGS) entry which is preliminary data.</text>
</comment>
<protein>
    <submittedName>
        <fullName evidence="1">Uncharacterized protein</fullName>
    </submittedName>
</protein>
<organism evidence="1 2">
    <name type="scientific">Brockia lithotrophica</name>
    <dbReference type="NCBI Taxonomy" id="933949"/>
    <lineage>
        <taxon>Bacteria</taxon>
        <taxon>Bacillati</taxon>
        <taxon>Bacillota</taxon>
        <taxon>Bacilli</taxon>
        <taxon>Bacillales</taxon>
        <taxon>Bacillales Family X. Incertae Sedis</taxon>
        <taxon>Brockia</taxon>
    </lineage>
</organism>
<evidence type="ECO:0000313" key="1">
    <source>
        <dbReference type="EMBL" id="RKQ88631.1"/>
    </source>
</evidence>
<name>A0A660L3P0_9BACL</name>
<dbReference type="AlphaFoldDB" id="A0A660L3P0"/>
<keyword evidence="2" id="KW-1185">Reference proteome</keyword>
<dbReference type="RefSeq" id="WP_147401949.1">
    <property type="nucleotide sequence ID" value="NZ_RBIJ01000001.1"/>
</dbReference>
<gene>
    <name evidence="1" type="ORF">C7438_0270</name>
</gene>
<reference evidence="1 2" key="1">
    <citation type="submission" date="2018-10" db="EMBL/GenBank/DDBJ databases">
        <title>Genomic Encyclopedia of Type Strains, Phase IV (KMG-IV): sequencing the most valuable type-strain genomes for metagenomic binning, comparative biology and taxonomic classification.</title>
        <authorList>
            <person name="Goeker M."/>
        </authorList>
    </citation>
    <scope>NUCLEOTIDE SEQUENCE [LARGE SCALE GENOMIC DNA]</scope>
    <source>
        <strain evidence="1 2">DSM 22653</strain>
    </source>
</reference>
<accession>A0A660L3P0</accession>
<dbReference type="OrthoDB" id="1074836at2"/>
<proteinExistence type="predicted"/>
<sequence length="71" mass="7905">MGRGPVTVYVNGSPVIVSFDAQVRHAILAYDPRLYRLVRDGKAEIVDQEGHPVDLYGAVGEGWVFHVRLKN</sequence>
<dbReference type="EMBL" id="RBIJ01000001">
    <property type="protein sequence ID" value="RKQ88631.1"/>
    <property type="molecule type" value="Genomic_DNA"/>
</dbReference>